<name>A0A974W326_9NOCA</name>
<dbReference type="PANTHER" id="PTHR34861:SF11">
    <property type="entry name" value="CYCLASE"/>
    <property type="match status" value="1"/>
</dbReference>
<dbReference type="EMBL" id="CP070619">
    <property type="protein sequence ID" value="QSE89807.1"/>
    <property type="molecule type" value="Genomic_DNA"/>
</dbReference>
<gene>
    <name evidence="1" type="ORF">JWS13_14820</name>
</gene>
<organism evidence="1 2">
    <name type="scientific">Rhodococcus pseudokoreensis</name>
    <dbReference type="NCBI Taxonomy" id="2811421"/>
    <lineage>
        <taxon>Bacteria</taxon>
        <taxon>Bacillati</taxon>
        <taxon>Actinomycetota</taxon>
        <taxon>Actinomycetes</taxon>
        <taxon>Mycobacteriales</taxon>
        <taxon>Nocardiaceae</taxon>
        <taxon>Rhodococcus</taxon>
    </lineage>
</organism>
<dbReference type="RefSeq" id="WP_206006289.1">
    <property type="nucleotide sequence ID" value="NZ_CP070619.1"/>
</dbReference>
<keyword evidence="2" id="KW-1185">Reference proteome</keyword>
<accession>A0A974W326</accession>
<dbReference type="InterPro" id="IPR037175">
    <property type="entry name" value="KFase_sf"/>
</dbReference>
<evidence type="ECO:0000313" key="2">
    <source>
        <dbReference type="Proteomes" id="UP000662986"/>
    </source>
</evidence>
<dbReference type="Pfam" id="PF04199">
    <property type="entry name" value="Cyclase"/>
    <property type="match status" value="1"/>
</dbReference>
<evidence type="ECO:0000313" key="1">
    <source>
        <dbReference type="EMBL" id="QSE89807.1"/>
    </source>
</evidence>
<dbReference type="Proteomes" id="UP000662986">
    <property type="component" value="Chromosome"/>
</dbReference>
<dbReference type="SUPFAM" id="SSF102198">
    <property type="entry name" value="Putative cyclase"/>
    <property type="match status" value="1"/>
</dbReference>
<sequence>MTEPLTQPAPLRHLGPTTTLRALSLVRTGEIVPLNRSLDEPPLVDPPVGRPPLQHIARMHNNVRPRSDGSHVVVNDDVITVAMQGTSHWDALAHWGAIEPTDDHVFFGGRTMTETHPEFGAKTLGIDLIAGGVVTRGLVLDMVAFLAGDDADYLPDGRDVTRRDVEAYLAHHQLTPEPGDAVVLFTGFEARQRSGAFLREAGQAIAPGFTLDTLDLWADTEVFALVSDNPSVEPIPMPEGRFHTVALKHLGIHLGELWALEELVRRARDAGRYEFALISVPLNVRGAFGSPANAIAVL</sequence>
<proteinExistence type="predicted"/>
<dbReference type="PANTHER" id="PTHR34861">
    <property type="match status" value="1"/>
</dbReference>
<dbReference type="Gene3D" id="3.50.30.50">
    <property type="entry name" value="Putative cyclase"/>
    <property type="match status" value="1"/>
</dbReference>
<protein>
    <submittedName>
        <fullName evidence="1">Cyclase family protein</fullName>
    </submittedName>
</protein>
<reference evidence="1 2" key="2">
    <citation type="journal article" date="2022" name="Arch. Microbiol.">
        <title>Rhodococcus pseudokoreensis sp. nov. isolated from the rhizosphere of young M26 apple rootstocks.</title>
        <authorList>
            <person name="Kampfer P."/>
            <person name="Glaeser S.P."/>
            <person name="Blom J."/>
            <person name="Wolf J."/>
            <person name="Benning S."/>
            <person name="Schloter M."/>
            <person name="Neumann-Schaal M."/>
        </authorList>
    </citation>
    <scope>NUCLEOTIDE SEQUENCE [LARGE SCALE GENOMIC DNA]</scope>
    <source>
        <strain evidence="1 2">R79</strain>
    </source>
</reference>
<reference evidence="1 2" key="1">
    <citation type="journal article" date="2021" name="Microbiol. Resour. Announc.">
        <title>Complete Genome Sequences of Two Rhodococcus sp. Strains with Large and Linear Chromosomes, Isolated from Apple Rhizosphere.</title>
        <authorList>
            <person name="Benning S."/>
            <person name="Brugnone N."/>
            <person name="Siani R."/>
            <person name="Kublik S."/>
            <person name="Schloter M."/>
            <person name="Rad V."/>
        </authorList>
    </citation>
    <scope>NUCLEOTIDE SEQUENCE [LARGE SCALE GENOMIC DNA]</scope>
    <source>
        <strain evidence="1 2">R79</strain>
    </source>
</reference>
<dbReference type="InterPro" id="IPR007325">
    <property type="entry name" value="KFase/CYL"/>
</dbReference>